<dbReference type="InterPro" id="IPR002123">
    <property type="entry name" value="Plipid/glycerol_acylTrfase"/>
</dbReference>
<reference evidence="7" key="1">
    <citation type="journal article" date="2019" name="Int. J. Syst. Evol. Microbiol.">
        <title>The Global Catalogue of Microorganisms (GCM) 10K type strain sequencing project: providing services to taxonomists for standard genome sequencing and annotation.</title>
        <authorList>
            <consortium name="The Broad Institute Genomics Platform"/>
            <consortium name="The Broad Institute Genome Sequencing Center for Infectious Disease"/>
            <person name="Wu L."/>
            <person name="Ma J."/>
        </authorList>
    </citation>
    <scope>NUCLEOTIDE SEQUENCE [LARGE SCALE GENOMIC DNA]</scope>
    <source>
        <strain evidence="7">CCUG 50347</strain>
    </source>
</reference>
<accession>A0ABV9RQ13</accession>
<organism evidence="6 7">
    <name type="scientific">Actinomycetospora chibensis</name>
    <dbReference type="NCBI Taxonomy" id="663606"/>
    <lineage>
        <taxon>Bacteria</taxon>
        <taxon>Bacillati</taxon>
        <taxon>Actinomycetota</taxon>
        <taxon>Actinomycetes</taxon>
        <taxon>Pseudonocardiales</taxon>
        <taxon>Pseudonocardiaceae</taxon>
        <taxon>Actinomycetospora</taxon>
    </lineage>
</organism>
<evidence type="ECO:0000256" key="2">
    <source>
        <dbReference type="ARBA" id="ARBA00023315"/>
    </source>
</evidence>
<protein>
    <submittedName>
        <fullName evidence="6">Lysophospholipid acyltransferase family protein</fullName>
    </submittedName>
</protein>
<keyword evidence="7" id="KW-1185">Reference proteome</keyword>
<dbReference type="CDD" id="cd07989">
    <property type="entry name" value="LPLAT_AGPAT-like"/>
    <property type="match status" value="1"/>
</dbReference>
<feature type="domain" description="Phospholipid/glycerol acyltransferase" evidence="5">
    <location>
        <begin position="47"/>
        <end position="165"/>
    </location>
</feature>
<feature type="region of interest" description="Disordered" evidence="3">
    <location>
        <begin position="233"/>
        <end position="252"/>
    </location>
</feature>
<dbReference type="Proteomes" id="UP001595909">
    <property type="component" value="Unassembled WGS sequence"/>
</dbReference>
<dbReference type="GO" id="GO:0016746">
    <property type="term" value="F:acyltransferase activity"/>
    <property type="evidence" value="ECO:0007669"/>
    <property type="project" value="UniProtKB-KW"/>
</dbReference>
<evidence type="ECO:0000256" key="4">
    <source>
        <dbReference type="SAM" id="Phobius"/>
    </source>
</evidence>
<dbReference type="PANTHER" id="PTHR10434:SF55">
    <property type="entry name" value="POSSIBLE ACYLTRANSFERASE"/>
    <property type="match status" value="1"/>
</dbReference>
<dbReference type="SUPFAM" id="SSF69593">
    <property type="entry name" value="Glycerol-3-phosphate (1)-acyltransferase"/>
    <property type="match status" value="1"/>
</dbReference>
<gene>
    <name evidence="6" type="ORF">ACFPEL_24375</name>
</gene>
<evidence type="ECO:0000313" key="6">
    <source>
        <dbReference type="EMBL" id="MFC4835569.1"/>
    </source>
</evidence>
<keyword evidence="4" id="KW-1133">Transmembrane helix</keyword>
<name>A0ABV9RQ13_9PSEU</name>
<dbReference type="RefSeq" id="WP_337994158.1">
    <property type="nucleotide sequence ID" value="NZ_BAABHN010000050.1"/>
</dbReference>
<evidence type="ECO:0000256" key="3">
    <source>
        <dbReference type="SAM" id="MobiDB-lite"/>
    </source>
</evidence>
<keyword evidence="2 6" id="KW-0012">Acyltransferase</keyword>
<keyword evidence="4" id="KW-0472">Membrane</keyword>
<feature type="transmembrane region" description="Helical" evidence="4">
    <location>
        <begin position="12"/>
        <end position="31"/>
    </location>
</feature>
<sequence length="252" mass="27711">MGEPVARAREKGGPWVALAAAVFYPMTLLLAKRRMEGLDHVPERGPAMLVCNHISYLDPVYTAVFVHRAKRVPRFLAKASLWDVPVLGRTLSGSRQIPVSRGSVEAGASLDAARTSFADDGVVVIYPEGTITRDPEGWPMNARSGAARLALDSDVPVVPVVHWGTLSVYDHYKRRFRPSWRTTITVRAGDPVPLDDVRARAREAGPDRDRSTEVALLRETTERMMSAVRDLLADVRGEPAPEPTRRPRGSGT</sequence>
<dbReference type="PANTHER" id="PTHR10434">
    <property type="entry name" value="1-ACYL-SN-GLYCEROL-3-PHOSPHATE ACYLTRANSFERASE"/>
    <property type="match status" value="1"/>
</dbReference>
<dbReference type="Pfam" id="PF01553">
    <property type="entry name" value="Acyltransferase"/>
    <property type="match status" value="1"/>
</dbReference>
<keyword evidence="1" id="KW-0808">Transferase</keyword>
<dbReference type="EMBL" id="JBHSIM010000050">
    <property type="protein sequence ID" value="MFC4835569.1"/>
    <property type="molecule type" value="Genomic_DNA"/>
</dbReference>
<keyword evidence="4" id="KW-0812">Transmembrane</keyword>
<comment type="caution">
    <text evidence="6">The sequence shown here is derived from an EMBL/GenBank/DDBJ whole genome shotgun (WGS) entry which is preliminary data.</text>
</comment>
<feature type="compositionally biased region" description="Basic and acidic residues" evidence="3">
    <location>
        <begin position="233"/>
        <end position="245"/>
    </location>
</feature>
<evidence type="ECO:0000256" key="1">
    <source>
        <dbReference type="ARBA" id="ARBA00022679"/>
    </source>
</evidence>
<evidence type="ECO:0000313" key="7">
    <source>
        <dbReference type="Proteomes" id="UP001595909"/>
    </source>
</evidence>
<proteinExistence type="predicted"/>
<dbReference type="SMART" id="SM00563">
    <property type="entry name" value="PlsC"/>
    <property type="match status" value="1"/>
</dbReference>
<evidence type="ECO:0000259" key="5">
    <source>
        <dbReference type="SMART" id="SM00563"/>
    </source>
</evidence>